<dbReference type="RefSeq" id="WP_139332603.1">
    <property type="nucleotide sequence ID" value="NZ_FTMP01000009.1"/>
</dbReference>
<dbReference type="AlphaFoldDB" id="A0A1N6W622"/>
<name>A0A1N6W622_AQUAC</name>
<gene>
    <name evidence="1" type="ORF">SAMN05878282_10921</name>
</gene>
<accession>A0A1N6W622</accession>
<proteinExistence type="predicted"/>
<sequence>MKGLLAILFTLIIAGCTSVNDGLKTFNEGMSSLNKTLASGLPAGQSSQTGQRRFGSSISQEQELKIKANLNIKTNDNAINQAIAESSPVIESFAKAESCINNHLDSSLELYTAPGGRMNTSYAPMMSMKYHDRSKCVTVEKLQGWSMPARNALQFEIVYVSEISGEVKKRGHEVVKQPNGEWLFTPQI</sequence>
<evidence type="ECO:0008006" key="3">
    <source>
        <dbReference type="Google" id="ProtNLM"/>
    </source>
</evidence>
<organism evidence="1 2">
    <name type="scientific">Aquipseudomonas alcaligenes</name>
    <name type="common">Pseudomonas alcaligenes</name>
    <dbReference type="NCBI Taxonomy" id="43263"/>
    <lineage>
        <taxon>Bacteria</taxon>
        <taxon>Pseudomonadati</taxon>
        <taxon>Pseudomonadota</taxon>
        <taxon>Gammaproteobacteria</taxon>
        <taxon>Pseudomonadales</taxon>
        <taxon>Pseudomonadaceae</taxon>
        <taxon>Aquipseudomonas</taxon>
    </lineage>
</organism>
<dbReference type="PROSITE" id="PS51257">
    <property type="entry name" value="PROKAR_LIPOPROTEIN"/>
    <property type="match status" value="1"/>
</dbReference>
<evidence type="ECO:0000313" key="1">
    <source>
        <dbReference type="EMBL" id="SIQ85577.1"/>
    </source>
</evidence>
<dbReference type="EMBL" id="FTMP01000009">
    <property type="protein sequence ID" value="SIQ85577.1"/>
    <property type="molecule type" value="Genomic_DNA"/>
</dbReference>
<protein>
    <recommendedName>
        <fullName evidence="3">Lipoprotein</fullName>
    </recommendedName>
</protein>
<dbReference type="Proteomes" id="UP000185841">
    <property type="component" value="Unassembled WGS sequence"/>
</dbReference>
<reference evidence="1 2" key="1">
    <citation type="submission" date="2017-01" db="EMBL/GenBank/DDBJ databases">
        <authorList>
            <person name="Mah S.A."/>
            <person name="Swanson W.J."/>
            <person name="Moy G.W."/>
            <person name="Vacquier V.D."/>
        </authorList>
    </citation>
    <scope>NUCLEOTIDE SEQUENCE [LARGE SCALE GENOMIC DNA]</scope>
    <source>
        <strain evidence="1 2">RU36E</strain>
    </source>
</reference>
<evidence type="ECO:0000313" key="2">
    <source>
        <dbReference type="Proteomes" id="UP000185841"/>
    </source>
</evidence>